<dbReference type="EMBL" id="BRXR01000001">
    <property type="protein sequence ID" value="GLC32598.1"/>
    <property type="molecule type" value="Genomic_DNA"/>
</dbReference>
<accession>A0ABQ5NBH7</accession>
<reference evidence="2 3" key="1">
    <citation type="journal article" date="2024" name="Int. J. Syst. Evol. Microbiol.">
        <title>Clostridium omnivorum sp. nov., isolated from anoxic soil under the treatment of reductive soil disinfestation.</title>
        <authorList>
            <person name="Ueki A."/>
            <person name="Tonouchi A."/>
            <person name="Kaku N."/>
            <person name="Honma S."/>
            <person name="Ueki K."/>
        </authorList>
    </citation>
    <scope>NUCLEOTIDE SEQUENCE [LARGE SCALE GENOMIC DNA]</scope>
    <source>
        <strain evidence="2 3">E14</strain>
    </source>
</reference>
<dbReference type="Pfam" id="PF12822">
    <property type="entry name" value="ECF_trnsprt"/>
    <property type="match status" value="1"/>
</dbReference>
<sequence>MKNQIKTRQIVLLALFIAMSVVGGYIKLPNPITSSIAFDSLPAYLAALLLGGIPGAIVGFLGHMASAGLGGFPLSLPIHILIGIEMAIIMLIFNFCAKKTNIIIAIVIGIILNGVVCPATLILIPGMGMPVFLGALVPLTAASVLNIILGVLVLKPIKRAIPKEMVGIFKGGL</sequence>
<feature type="transmembrane region" description="Helical" evidence="1">
    <location>
        <begin position="41"/>
        <end position="62"/>
    </location>
</feature>
<evidence type="ECO:0000313" key="2">
    <source>
        <dbReference type="EMBL" id="GLC32598.1"/>
    </source>
</evidence>
<protein>
    <submittedName>
        <fullName evidence="2">Membrane protein</fullName>
    </submittedName>
</protein>
<dbReference type="Proteomes" id="UP001208567">
    <property type="component" value="Unassembled WGS sequence"/>
</dbReference>
<comment type="caution">
    <text evidence="2">The sequence shown here is derived from an EMBL/GenBank/DDBJ whole genome shotgun (WGS) entry which is preliminary data.</text>
</comment>
<feature type="transmembrane region" description="Helical" evidence="1">
    <location>
        <begin position="102"/>
        <end position="125"/>
    </location>
</feature>
<gene>
    <name evidence="2" type="ORF">bsdE14_40080</name>
</gene>
<feature type="transmembrane region" description="Helical" evidence="1">
    <location>
        <begin position="12"/>
        <end position="29"/>
    </location>
</feature>
<proteinExistence type="predicted"/>
<dbReference type="RefSeq" id="WP_264851906.1">
    <property type="nucleotide sequence ID" value="NZ_BRXR01000001.1"/>
</dbReference>
<evidence type="ECO:0000256" key="1">
    <source>
        <dbReference type="SAM" id="Phobius"/>
    </source>
</evidence>
<dbReference type="Gene3D" id="1.10.1760.20">
    <property type="match status" value="1"/>
</dbReference>
<dbReference type="InterPro" id="IPR024529">
    <property type="entry name" value="ECF_trnsprt_substrate-spec"/>
</dbReference>
<evidence type="ECO:0000313" key="3">
    <source>
        <dbReference type="Proteomes" id="UP001208567"/>
    </source>
</evidence>
<keyword evidence="1" id="KW-0472">Membrane</keyword>
<organism evidence="2 3">
    <name type="scientific">Clostridium omnivorum</name>
    <dbReference type="NCBI Taxonomy" id="1604902"/>
    <lineage>
        <taxon>Bacteria</taxon>
        <taxon>Bacillati</taxon>
        <taxon>Bacillota</taxon>
        <taxon>Clostridia</taxon>
        <taxon>Eubacteriales</taxon>
        <taxon>Clostridiaceae</taxon>
        <taxon>Clostridium</taxon>
    </lineage>
</organism>
<keyword evidence="1" id="KW-1133">Transmembrane helix</keyword>
<name>A0ABQ5NBH7_9CLOT</name>
<keyword evidence="1" id="KW-0812">Transmembrane</keyword>
<keyword evidence="3" id="KW-1185">Reference proteome</keyword>
<feature type="transmembrane region" description="Helical" evidence="1">
    <location>
        <begin position="131"/>
        <end position="154"/>
    </location>
</feature>
<feature type="transmembrane region" description="Helical" evidence="1">
    <location>
        <begin position="74"/>
        <end position="95"/>
    </location>
</feature>